<dbReference type="RefSeq" id="WP_379882675.1">
    <property type="nucleotide sequence ID" value="NZ_JBHPON010000002.1"/>
</dbReference>
<keyword evidence="2" id="KW-1185">Reference proteome</keyword>
<dbReference type="SUPFAM" id="SSF53649">
    <property type="entry name" value="Alkaline phosphatase-like"/>
    <property type="match status" value="1"/>
</dbReference>
<dbReference type="InterPro" id="IPR017850">
    <property type="entry name" value="Alkaline_phosphatase_core_sf"/>
</dbReference>
<dbReference type="Proteomes" id="UP001596116">
    <property type="component" value="Unassembled WGS sequence"/>
</dbReference>
<comment type="caution">
    <text evidence="1">The sequence shown here is derived from an EMBL/GenBank/DDBJ whole genome shotgun (WGS) entry which is preliminary data.</text>
</comment>
<proteinExistence type="predicted"/>
<protein>
    <submittedName>
        <fullName evidence="1">Alkaline phosphatase family protein</fullName>
    </submittedName>
</protein>
<name>A0ABW1L1D5_9PROT</name>
<evidence type="ECO:0000313" key="1">
    <source>
        <dbReference type="EMBL" id="MFC6036097.1"/>
    </source>
</evidence>
<sequence length="488" mass="54362">MGAITLILGLDGADNRLIDRMIAGGEAPNFARLKERSATFELENDPGQGNVQYWTSAAIGENPAHHGHYFYLQFRPDTYDIVADDEIGLPQVTPFWKQLDGEGYRGAVVDWYEMPVTPLAHGEVLHRWFAHEPLTHTVFHPPELQKETARYAEGDPIAEGFASRPREGAAAMQEFLTRVFKRVDIKTSFFADQLRGKQYDFYIACLSEAHNVGHYYMEVEDELHALHDPEIAGAIGKPLTECYRRLDKAIGAIISAAGDDANIFLLGGPCMEKFISANDALDEIVRRVDVGYAAALTTAETAKKTYHSLIPQSLRNRVAPLARWARRRLAKNAYEGRRFFAVPHNDNAGAIRINLKGREKFGTVAPGNEYQSVIEEIREGVSSFINPATGRSIVGRVIDTSKEFDGPYRDLLPDVFIEWDRTDTHGDFSRLVSPSLGEVEVTHHARTGDHSPLGFFWAPPAFADAIVARPKDVTAPILACVRRAPPRP</sequence>
<reference evidence="1 2" key="1">
    <citation type="submission" date="2024-09" db="EMBL/GenBank/DDBJ databases">
        <authorList>
            <person name="Zhang Z.-H."/>
        </authorList>
    </citation>
    <scope>NUCLEOTIDE SEQUENCE [LARGE SCALE GENOMIC DNA]</scope>
    <source>
        <strain evidence="1 2">HHTR114</strain>
    </source>
</reference>
<evidence type="ECO:0000313" key="2">
    <source>
        <dbReference type="Proteomes" id="UP001596116"/>
    </source>
</evidence>
<dbReference type="InterPro" id="IPR002591">
    <property type="entry name" value="Phosphodiest/P_Trfase"/>
</dbReference>
<gene>
    <name evidence="1" type="ORF">ACFMB1_11115</name>
</gene>
<organism evidence="1 2">
    <name type="scientific">Hyphococcus aureus</name>
    <dbReference type="NCBI Taxonomy" id="2666033"/>
    <lineage>
        <taxon>Bacteria</taxon>
        <taxon>Pseudomonadati</taxon>
        <taxon>Pseudomonadota</taxon>
        <taxon>Alphaproteobacteria</taxon>
        <taxon>Parvularculales</taxon>
        <taxon>Parvularculaceae</taxon>
        <taxon>Hyphococcus</taxon>
    </lineage>
</organism>
<dbReference type="Pfam" id="PF01663">
    <property type="entry name" value="Phosphodiest"/>
    <property type="match status" value="1"/>
</dbReference>
<dbReference type="Gene3D" id="3.40.720.10">
    <property type="entry name" value="Alkaline Phosphatase, subunit A"/>
    <property type="match status" value="1"/>
</dbReference>
<accession>A0ABW1L1D5</accession>
<dbReference type="EMBL" id="JBHPON010000002">
    <property type="protein sequence ID" value="MFC6036097.1"/>
    <property type="molecule type" value="Genomic_DNA"/>
</dbReference>